<feature type="domain" description="Phage tail collar" evidence="1">
    <location>
        <begin position="7"/>
        <end position="63"/>
    </location>
</feature>
<dbReference type="KEGG" id="pgs:CPT03_13620"/>
<protein>
    <submittedName>
        <fullName evidence="2">Phage tail protein</fullName>
    </submittedName>
</protein>
<dbReference type="Proteomes" id="UP000223749">
    <property type="component" value="Chromosome"/>
</dbReference>
<accession>A0A2D1U756</accession>
<dbReference type="AlphaFoldDB" id="A0A2D1U756"/>
<dbReference type="InterPro" id="IPR037053">
    <property type="entry name" value="Phage_tail_collar_dom_sf"/>
</dbReference>
<dbReference type="EMBL" id="CP024091">
    <property type="protein sequence ID" value="ATP57436.1"/>
    <property type="molecule type" value="Genomic_DNA"/>
</dbReference>
<dbReference type="Gene3D" id="3.90.1340.10">
    <property type="entry name" value="Phage tail collar domain"/>
    <property type="match status" value="1"/>
</dbReference>
<evidence type="ECO:0000259" key="1">
    <source>
        <dbReference type="Pfam" id="PF07484"/>
    </source>
</evidence>
<dbReference type="SUPFAM" id="SSF88874">
    <property type="entry name" value="Receptor-binding domain of short tail fibre protein gp12"/>
    <property type="match status" value="1"/>
</dbReference>
<reference evidence="2 3" key="1">
    <citation type="submission" date="2017-10" db="EMBL/GenBank/DDBJ databases">
        <title>Whole genome of Pedobacter ginsengisoli T01R-27 isolated from tomato rhizosphere.</title>
        <authorList>
            <person name="Weon H.-Y."/>
            <person name="Lee S.A."/>
            <person name="Sang M.K."/>
            <person name="Song J."/>
        </authorList>
    </citation>
    <scope>NUCLEOTIDE SEQUENCE [LARGE SCALE GENOMIC DNA]</scope>
    <source>
        <strain evidence="2 3">T01R-27</strain>
    </source>
</reference>
<gene>
    <name evidence="2" type="ORF">CPT03_13620</name>
</gene>
<sequence>MTDPFIGGIFMFAGNFAMRGTAVCNGQLLPIQQNTALFSILGTTYGGNGQSTFALPNLMGRCPIMPGNNHDLGETGGSPSVTLISTEMPSHNHGVQAAIGTGGAAATANPIGALPGTTTSTPLYSDQAGTGFMSPLTTNFSSQTQPTGGNQPHNNLQPYLVVTFVIAMQGIFPARN</sequence>
<dbReference type="OrthoDB" id="9810174at2"/>
<evidence type="ECO:0000313" key="3">
    <source>
        <dbReference type="Proteomes" id="UP000223749"/>
    </source>
</evidence>
<dbReference type="RefSeq" id="WP_099439360.1">
    <property type="nucleotide sequence ID" value="NZ_CP024091.1"/>
</dbReference>
<name>A0A2D1U756_9SPHI</name>
<evidence type="ECO:0000313" key="2">
    <source>
        <dbReference type="EMBL" id="ATP57436.1"/>
    </source>
</evidence>
<proteinExistence type="predicted"/>
<keyword evidence="3" id="KW-1185">Reference proteome</keyword>
<organism evidence="2 3">
    <name type="scientific">Pedobacter ginsengisoli</name>
    <dbReference type="NCBI Taxonomy" id="363852"/>
    <lineage>
        <taxon>Bacteria</taxon>
        <taxon>Pseudomonadati</taxon>
        <taxon>Bacteroidota</taxon>
        <taxon>Sphingobacteriia</taxon>
        <taxon>Sphingobacteriales</taxon>
        <taxon>Sphingobacteriaceae</taxon>
        <taxon>Pedobacter</taxon>
    </lineage>
</organism>
<dbReference type="InterPro" id="IPR011083">
    <property type="entry name" value="Phage_tail_collar_dom"/>
</dbReference>
<dbReference type="Pfam" id="PF07484">
    <property type="entry name" value="Collar"/>
    <property type="match status" value="1"/>
</dbReference>